<dbReference type="PANTHER" id="PTHR43765:SF2">
    <property type="entry name" value="2-DEHYDROPANTOATE 2-REDUCTASE"/>
    <property type="match status" value="1"/>
</dbReference>
<evidence type="ECO:0000313" key="15">
    <source>
        <dbReference type="Proteomes" id="UP000294692"/>
    </source>
</evidence>
<dbReference type="Gene3D" id="3.40.50.720">
    <property type="entry name" value="NAD(P)-binding Rossmann-like Domain"/>
    <property type="match status" value="1"/>
</dbReference>
<proteinExistence type="inferred from homology"/>
<dbReference type="SUPFAM" id="SSF51735">
    <property type="entry name" value="NAD(P)-binding Rossmann-fold domains"/>
    <property type="match status" value="1"/>
</dbReference>
<sequence length="342" mass="37059">MTDNKPILIWGAGAIGGVIAAYLARAGFPVIAVDASEAHVDAIRRDGIRISGPVDDFTQALPAFTPDTITGQYDIIMLSVKAQHTETAVQQLLPHLSPEGVVLSLQNGLNELRIADLVGKHRSLCGFVNFAADYIEPGHILYGNAGALMIGEHDKGVTPRLQALESMLQHYHPDVRAVDDIWAYKWGKLAYGSLLFLTAVSDETIADSVSCPDFAPAFTRLVGEVLSVARAAGVAPLGFDGFDPEAFASGDADTARASLDAIADHYRHSAKQRSGVYRDLAVRKRKTEIDSQIGEIPRIARPLGLQTPVTDLLIRYIHEIEDGARPMRRENLAEFTAEAQRA</sequence>
<dbReference type="Proteomes" id="UP000294692">
    <property type="component" value="Unassembled WGS sequence"/>
</dbReference>
<evidence type="ECO:0000256" key="8">
    <source>
        <dbReference type="ARBA" id="ARBA00032024"/>
    </source>
</evidence>
<dbReference type="GO" id="GO:0005737">
    <property type="term" value="C:cytoplasm"/>
    <property type="evidence" value="ECO:0007669"/>
    <property type="project" value="TreeGrafter"/>
</dbReference>
<comment type="pathway">
    <text evidence="1 10">Cofactor biosynthesis; (R)-pantothenate biosynthesis; (R)-pantoate from 3-methyl-2-oxobutanoate: step 2/2.</text>
</comment>
<dbReference type="InterPro" id="IPR013752">
    <property type="entry name" value="KPA_reductase"/>
</dbReference>
<dbReference type="EMBL" id="SMBX01000005">
    <property type="protein sequence ID" value="TCU98319.1"/>
    <property type="molecule type" value="Genomic_DNA"/>
</dbReference>
<evidence type="ECO:0000259" key="12">
    <source>
        <dbReference type="Pfam" id="PF02558"/>
    </source>
</evidence>
<reference evidence="14 15" key="1">
    <citation type="submission" date="2019-03" db="EMBL/GenBank/DDBJ databases">
        <title>Genomic Encyclopedia of Type Strains, Phase IV (KMG-IV): sequencing the most valuable type-strain genomes for metagenomic binning, comparative biology and taxonomic classification.</title>
        <authorList>
            <person name="Goeker M."/>
        </authorList>
    </citation>
    <scope>NUCLEOTIDE SEQUENCE [LARGE SCALE GENOMIC DNA]</scope>
    <source>
        <strain evidence="14 15">DSM 100048</strain>
    </source>
</reference>
<dbReference type="AlphaFoldDB" id="A0A4V2VRF7"/>
<organism evidence="14 15">
    <name type="scientific">Paracandidimonas soli</name>
    <dbReference type="NCBI Taxonomy" id="1917182"/>
    <lineage>
        <taxon>Bacteria</taxon>
        <taxon>Pseudomonadati</taxon>
        <taxon>Pseudomonadota</taxon>
        <taxon>Betaproteobacteria</taxon>
        <taxon>Burkholderiales</taxon>
        <taxon>Alcaligenaceae</taxon>
        <taxon>Paracandidimonas</taxon>
    </lineage>
</organism>
<keyword evidence="6 10" id="KW-0521">NADP</keyword>
<feature type="domain" description="Ketopantoate reductase N-terminal" evidence="12">
    <location>
        <begin position="7"/>
        <end position="154"/>
    </location>
</feature>
<comment type="catalytic activity">
    <reaction evidence="9 10">
        <text>(R)-pantoate + NADP(+) = 2-dehydropantoate + NADPH + H(+)</text>
        <dbReference type="Rhea" id="RHEA:16233"/>
        <dbReference type="ChEBI" id="CHEBI:11561"/>
        <dbReference type="ChEBI" id="CHEBI:15378"/>
        <dbReference type="ChEBI" id="CHEBI:15980"/>
        <dbReference type="ChEBI" id="CHEBI:57783"/>
        <dbReference type="ChEBI" id="CHEBI:58349"/>
        <dbReference type="EC" id="1.1.1.169"/>
    </reaction>
</comment>
<evidence type="ECO:0000256" key="3">
    <source>
        <dbReference type="ARBA" id="ARBA00013014"/>
    </source>
</evidence>
<evidence type="ECO:0000256" key="6">
    <source>
        <dbReference type="ARBA" id="ARBA00022857"/>
    </source>
</evidence>
<protein>
    <recommendedName>
        <fullName evidence="4 10">2-dehydropantoate 2-reductase</fullName>
        <ecNumber evidence="3 10">1.1.1.169</ecNumber>
    </recommendedName>
    <alternativeName>
        <fullName evidence="8 10">Ketopantoate reductase</fullName>
    </alternativeName>
</protein>
<evidence type="ECO:0000256" key="10">
    <source>
        <dbReference type="RuleBase" id="RU362068"/>
    </source>
</evidence>
<name>A0A4V2VRF7_9BURK</name>
<dbReference type="InterPro" id="IPR036291">
    <property type="entry name" value="NAD(P)-bd_dom_sf"/>
</dbReference>
<dbReference type="NCBIfam" id="TIGR00745">
    <property type="entry name" value="apbA_panE"/>
    <property type="match status" value="1"/>
</dbReference>
<keyword evidence="5 10" id="KW-0566">Pantothenate biosynthesis</keyword>
<gene>
    <name evidence="14" type="ORF">EV686_10516</name>
</gene>
<comment type="similarity">
    <text evidence="2 10">Belongs to the ketopantoate reductase family.</text>
</comment>
<keyword evidence="11" id="KW-0812">Transmembrane</keyword>
<evidence type="ECO:0000256" key="2">
    <source>
        <dbReference type="ARBA" id="ARBA00007870"/>
    </source>
</evidence>
<evidence type="ECO:0000313" key="14">
    <source>
        <dbReference type="EMBL" id="TCU98319.1"/>
    </source>
</evidence>
<dbReference type="GO" id="GO:0008677">
    <property type="term" value="F:2-dehydropantoate 2-reductase activity"/>
    <property type="evidence" value="ECO:0007669"/>
    <property type="project" value="UniProtKB-EC"/>
</dbReference>
<dbReference type="RefSeq" id="WP_132476992.1">
    <property type="nucleotide sequence ID" value="NZ_JBHRVM010000001.1"/>
</dbReference>
<keyword evidence="7 10" id="KW-0560">Oxidoreductase</keyword>
<evidence type="ECO:0000259" key="13">
    <source>
        <dbReference type="Pfam" id="PF08546"/>
    </source>
</evidence>
<feature type="domain" description="Ketopantoate reductase C-terminal" evidence="13">
    <location>
        <begin position="180"/>
        <end position="321"/>
    </location>
</feature>
<dbReference type="Gene3D" id="1.10.1040.10">
    <property type="entry name" value="N-(1-d-carboxylethyl)-l-norvaline Dehydrogenase, domain 2"/>
    <property type="match status" value="1"/>
</dbReference>
<dbReference type="Pfam" id="PF02558">
    <property type="entry name" value="ApbA"/>
    <property type="match status" value="1"/>
</dbReference>
<dbReference type="InterPro" id="IPR008927">
    <property type="entry name" value="6-PGluconate_DH-like_C_sf"/>
</dbReference>
<dbReference type="InterPro" id="IPR050838">
    <property type="entry name" value="Ketopantoate_reductase"/>
</dbReference>
<evidence type="ECO:0000256" key="9">
    <source>
        <dbReference type="ARBA" id="ARBA00048793"/>
    </source>
</evidence>
<dbReference type="InterPro" id="IPR013328">
    <property type="entry name" value="6PGD_dom2"/>
</dbReference>
<dbReference type="OrthoDB" id="8555723at2"/>
<feature type="transmembrane region" description="Helical" evidence="11">
    <location>
        <begin position="7"/>
        <end position="24"/>
    </location>
</feature>
<comment type="function">
    <text evidence="10">Catalyzes the NADPH-dependent reduction of ketopantoate into pantoic acid.</text>
</comment>
<evidence type="ECO:0000256" key="11">
    <source>
        <dbReference type="SAM" id="Phobius"/>
    </source>
</evidence>
<dbReference type="SUPFAM" id="SSF48179">
    <property type="entry name" value="6-phosphogluconate dehydrogenase C-terminal domain-like"/>
    <property type="match status" value="1"/>
</dbReference>
<dbReference type="GO" id="GO:0015940">
    <property type="term" value="P:pantothenate biosynthetic process"/>
    <property type="evidence" value="ECO:0007669"/>
    <property type="project" value="UniProtKB-UniPathway"/>
</dbReference>
<dbReference type="InterPro" id="IPR003710">
    <property type="entry name" value="ApbA"/>
</dbReference>
<comment type="caution">
    <text evidence="14">The sequence shown here is derived from an EMBL/GenBank/DDBJ whole genome shotgun (WGS) entry which is preliminary data.</text>
</comment>
<keyword evidence="11" id="KW-0472">Membrane</keyword>
<keyword evidence="15" id="KW-1185">Reference proteome</keyword>
<dbReference type="InterPro" id="IPR013332">
    <property type="entry name" value="KPR_N"/>
</dbReference>
<evidence type="ECO:0000256" key="4">
    <source>
        <dbReference type="ARBA" id="ARBA00019465"/>
    </source>
</evidence>
<evidence type="ECO:0000256" key="1">
    <source>
        <dbReference type="ARBA" id="ARBA00004994"/>
    </source>
</evidence>
<dbReference type="Pfam" id="PF08546">
    <property type="entry name" value="ApbA_C"/>
    <property type="match status" value="1"/>
</dbReference>
<dbReference type="EC" id="1.1.1.169" evidence="3 10"/>
<evidence type="ECO:0000256" key="7">
    <source>
        <dbReference type="ARBA" id="ARBA00023002"/>
    </source>
</evidence>
<keyword evidence="11" id="KW-1133">Transmembrane helix</keyword>
<dbReference type="PANTHER" id="PTHR43765">
    <property type="entry name" value="2-DEHYDROPANTOATE 2-REDUCTASE-RELATED"/>
    <property type="match status" value="1"/>
</dbReference>
<dbReference type="GO" id="GO:0050661">
    <property type="term" value="F:NADP binding"/>
    <property type="evidence" value="ECO:0007669"/>
    <property type="project" value="TreeGrafter"/>
</dbReference>
<evidence type="ECO:0000256" key="5">
    <source>
        <dbReference type="ARBA" id="ARBA00022655"/>
    </source>
</evidence>
<dbReference type="UniPathway" id="UPA00028">
    <property type="reaction ID" value="UER00004"/>
</dbReference>
<accession>A0A4V2VRF7</accession>